<dbReference type="AlphaFoldDB" id="A0A2J7Z353"/>
<evidence type="ECO:0000256" key="7">
    <source>
        <dbReference type="PIRSR" id="PIRSR000106-1"/>
    </source>
</evidence>
<dbReference type="PRINTS" id="PR00072">
    <property type="entry name" value="MALOXRDTASE"/>
</dbReference>
<dbReference type="Gene3D" id="3.40.50.720">
    <property type="entry name" value="NAD(P)-binding Rossmann-like Domain"/>
    <property type="match status" value="1"/>
</dbReference>
<dbReference type="PANTHER" id="PTHR23406">
    <property type="entry name" value="MALIC ENZYME-RELATED"/>
    <property type="match status" value="1"/>
</dbReference>
<dbReference type="PIRSF" id="PIRSF000106">
    <property type="entry name" value="ME"/>
    <property type="match status" value="1"/>
</dbReference>
<dbReference type="FunFam" id="3.40.50.10380:FF:000001">
    <property type="entry name" value="NAD-dependent malic enzyme"/>
    <property type="match status" value="1"/>
</dbReference>
<evidence type="ECO:0000313" key="13">
    <source>
        <dbReference type="EMBL" id="PNG94694.1"/>
    </source>
</evidence>
<feature type="active site" description="Proton donor" evidence="7">
    <location>
        <position position="83"/>
    </location>
</feature>
<dbReference type="GO" id="GO:0005829">
    <property type="term" value="C:cytosol"/>
    <property type="evidence" value="ECO:0007669"/>
    <property type="project" value="TreeGrafter"/>
</dbReference>
<dbReference type="GO" id="GO:0016616">
    <property type="term" value="F:oxidoreductase activity, acting on the CH-OH group of donors, NAD or NADP as acceptor"/>
    <property type="evidence" value="ECO:0007669"/>
    <property type="project" value="InterPro"/>
</dbReference>
<comment type="caution">
    <text evidence="13">The sequence shown here is derived from an EMBL/GenBank/DDBJ whole genome shotgun (WGS) entry which is preliminary data.</text>
</comment>
<evidence type="ECO:0000259" key="11">
    <source>
        <dbReference type="SMART" id="SM00919"/>
    </source>
</evidence>
<comment type="cofactor">
    <cofactor evidence="1">
        <name>Mn(2+)</name>
        <dbReference type="ChEBI" id="CHEBI:29035"/>
    </cofactor>
</comment>
<feature type="active site" description="Proton acceptor" evidence="7">
    <location>
        <position position="156"/>
    </location>
</feature>
<evidence type="ECO:0000259" key="12">
    <source>
        <dbReference type="SMART" id="SM01274"/>
    </source>
</evidence>
<comment type="similarity">
    <text evidence="2 10">Belongs to the malic enzymes family.</text>
</comment>
<dbReference type="SMART" id="SM00919">
    <property type="entry name" value="Malic_M"/>
    <property type="match status" value="1"/>
</dbReference>
<feature type="binding site" evidence="9">
    <location>
        <position position="228"/>
    </location>
    <ligand>
        <name>a divalent metal cation</name>
        <dbReference type="ChEBI" id="CHEBI:60240"/>
    </ligand>
</feature>
<dbReference type="GO" id="GO:0004470">
    <property type="term" value="F:malic enzyme activity"/>
    <property type="evidence" value="ECO:0007669"/>
    <property type="project" value="InterPro"/>
</dbReference>
<dbReference type="SUPFAM" id="SSF53223">
    <property type="entry name" value="Aminoacid dehydrogenase-like, N-terminal domain"/>
    <property type="match status" value="1"/>
</dbReference>
<evidence type="ECO:0000256" key="10">
    <source>
        <dbReference type="RuleBase" id="RU003427"/>
    </source>
</evidence>
<feature type="binding site" evidence="8">
    <location>
        <position position="443"/>
    </location>
    <ligand>
        <name>(S)-malate</name>
        <dbReference type="ChEBI" id="CHEBI:15589"/>
    </ligand>
</feature>
<dbReference type="InterPro" id="IPR001891">
    <property type="entry name" value="Malic_OxRdtase"/>
</dbReference>
<name>A0A2J7Z353_STRMQ</name>
<feature type="binding site" evidence="9">
    <location>
        <position position="227"/>
    </location>
    <ligand>
        <name>a divalent metal cation</name>
        <dbReference type="ChEBI" id="CHEBI:60240"/>
    </ligand>
</feature>
<keyword evidence="3 9" id="KW-0479">Metal-binding</keyword>
<accession>A0A2J7Z353</accession>
<sequence length="541" mass="57963">MDPLLNHGAAFTQPERDELGLTGRLPSRVLTLEQQAQRAYQQLEAQGSDLAKNVYLEQLHDRNETLYYKILGEHLVELLPIVYDPTVGEAIEKYSHEYRRPRGVFLSIDQADAMEKAFATLQLGPEDVDLIVCTDAEQILGIGDWGVGGIQISVGKLAVYTAAAGIDPHRVIAVSLDVGTDRESLLKDPLYLGNRHRRVRGADYDAFIEKYLRTASSMFPRALLHFEDFGPSNARRILETYGGTYRIFNDDMQGTGAITLAATLSAVKVSGVPMRDQKLVVFGAGTAGVGIADQLRDAMIRDGASPQQATAQVWLIDRQGLLTRGMPDLRDFQRPYLRDPAEVADWAGDGGAISLLETVRQVEPTILLGTSTVHGAFTRQVIEAMAAGTERPIVFPLSNPNSRIEAMPADIIAWSKGKALIATGIPVPPVEYDGVTYRIAQANNALLYPGLGLGTIVSGASTVTAAMLLAAAQAVADQVDLTQPGASLLPPVASLRESSEVTAAAVVKAAVGEGVATSTSADPAQAVHQAMWEPVYVGGAA</sequence>
<organism evidence="13 14">
    <name type="scientific">Streptomyces malaysiensis</name>
    <dbReference type="NCBI Taxonomy" id="92644"/>
    <lineage>
        <taxon>Bacteria</taxon>
        <taxon>Bacillati</taxon>
        <taxon>Actinomycetota</taxon>
        <taxon>Actinomycetes</taxon>
        <taxon>Kitasatosporales</taxon>
        <taxon>Streptomycetaceae</taxon>
        <taxon>Streptomyces</taxon>
        <taxon>Streptomyces violaceusniger group</taxon>
    </lineage>
</organism>
<keyword evidence="14" id="KW-1185">Reference proteome</keyword>
<dbReference type="Gene3D" id="3.40.50.10380">
    <property type="entry name" value="Malic enzyme, N-terminal domain"/>
    <property type="match status" value="1"/>
</dbReference>
<dbReference type="GO" id="GO:0006108">
    <property type="term" value="P:malate metabolic process"/>
    <property type="evidence" value="ECO:0007669"/>
    <property type="project" value="TreeGrafter"/>
</dbReference>
<evidence type="ECO:0000256" key="5">
    <source>
        <dbReference type="ARBA" id="ARBA00073308"/>
    </source>
</evidence>
<comment type="cofactor">
    <cofactor evidence="9">
        <name>Mg(2+)</name>
        <dbReference type="ChEBI" id="CHEBI:18420"/>
    </cofactor>
    <cofactor evidence="9">
        <name>Mn(2+)</name>
        <dbReference type="ChEBI" id="CHEBI:29035"/>
    </cofactor>
    <text evidence="9">Divalent metal cations. Prefers magnesium or manganese.</text>
</comment>
<evidence type="ECO:0000256" key="4">
    <source>
        <dbReference type="ARBA" id="ARBA00023027"/>
    </source>
</evidence>
<reference evidence="13 14" key="1">
    <citation type="submission" date="2015-09" db="EMBL/GenBank/DDBJ databases">
        <title>Genome sequence, genome mining and natural product profiling of a biocontrol bacterium Streptomyces malaysiensis F913.</title>
        <authorList>
            <person name="Xu Y."/>
            <person name="Wei J."/>
            <person name="Xie J."/>
            <person name="Li T."/>
            <person name="Zhou Z."/>
        </authorList>
    </citation>
    <scope>NUCLEOTIDE SEQUENCE [LARGE SCALE GENOMIC DNA]</scope>
    <source>
        <strain evidence="13 14">F913</strain>
    </source>
</reference>
<evidence type="ECO:0000256" key="9">
    <source>
        <dbReference type="PIRSR" id="PIRSR000106-3"/>
    </source>
</evidence>
<keyword evidence="4" id="KW-0520">NAD</keyword>
<feature type="binding site" evidence="8">
    <location>
        <position position="399"/>
    </location>
    <ligand>
        <name>(S)-malate</name>
        <dbReference type="ChEBI" id="CHEBI:15589"/>
    </ligand>
</feature>
<dbReference type="EMBL" id="LJIW01000001">
    <property type="protein sequence ID" value="PNG94694.1"/>
    <property type="molecule type" value="Genomic_DNA"/>
</dbReference>
<evidence type="ECO:0000256" key="8">
    <source>
        <dbReference type="PIRSR" id="PIRSR000106-2"/>
    </source>
</evidence>
<feature type="domain" description="Malic enzyme N-terminal" evidence="12">
    <location>
        <begin position="60"/>
        <end position="242"/>
    </location>
</feature>
<dbReference type="Pfam" id="PF00390">
    <property type="entry name" value="malic"/>
    <property type="match status" value="1"/>
</dbReference>
<dbReference type="InterPro" id="IPR012302">
    <property type="entry name" value="Malic_NAD-bd"/>
</dbReference>
<evidence type="ECO:0000256" key="6">
    <source>
        <dbReference type="ARBA" id="ARBA00082317"/>
    </source>
</evidence>
<gene>
    <name evidence="13" type="ORF">SMF913_10719</name>
</gene>
<dbReference type="InterPro" id="IPR036291">
    <property type="entry name" value="NAD(P)-bd_dom_sf"/>
</dbReference>
<evidence type="ECO:0000256" key="2">
    <source>
        <dbReference type="ARBA" id="ARBA00008785"/>
    </source>
</evidence>
<dbReference type="SMART" id="SM01274">
    <property type="entry name" value="malic"/>
    <property type="match status" value="1"/>
</dbReference>
<dbReference type="SUPFAM" id="SSF51735">
    <property type="entry name" value="NAD(P)-binding Rossmann-fold domains"/>
    <property type="match status" value="1"/>
</dbReference>
<dbReference type="Pfam" id="PF03949">
    <property type="entry name" value="Malic_M"/>
    <property type="match status" value="1"/>
</dbReference>
<protein>
    <recommendedName>
        <fullName evidence="5">Putative malate oxidoreductase [NAD]</fullName>
    </recommendedName>
    <alternativeName>
        <fullName evidence="6">Malic enzyme</fullName>
    </alternativeName>
</protein>
<dbReference type="InterPro" id="IPR037062">
    <property type="entry name" value="Malic_N_dom_sf"/>
</dbReference>
<evidence type="ECO:0000256" key="1">
    <source>
        <dbReference type="ARBA" id="ARBA00001936"/>
    </source>
</evidence>
<dbReference type="Proteomes" id="UP000236520">
    <property type="component" value="Unassembled WGS sequence"/>
</dbReference>
<proteinExistence type="inferred from homology"/>
<evidence type="ECO:0000256" key="3">
    <source>
        <dbReference type="ARBA" id="ARBA00022723"/>
    </source>
</evidence>
<dbReference type="GO" id="GO:0046872">
    <property type="term" value="F:metal ion binding"/>
    <property type="evidence" value="ECO:0007669"/>
    <property type="project" value="UniProtKB-KW"/>
</dbReference>
<dbReference type="InterPro" id="IPR012301">
    <property type="entry name" value="Malic_N_dom"/>
</dbReference>
<dbReference type="GO" id="GO:0051287">
    <property type="term" value="F:NAD binding"/>
    <property type="evidence" value="ECO:0007669"/>
    <property type="project" value="InterPro"/>
</dbReference>
<evidence type="ECO:0000313" key="14">
    <source>
        <dbReference type="Proteomes" id="UP000236520"/>
    </source>
</evidence>
<feature type="binding site" evidence="9">
    <location>
        <position position="251"/>
    </location>
    <ligand>
        <name>a divalent metal cation</name>
        <dbReference type="ChEBI" id="CHEBI:60240"/>
    </ligand>
</feature>
<dbReference type="InterPro" id="IPR046346">
    <property type="entry name" value="Aminoacid_DH-like_N_sf"/>
</dbReference>
<feature type="domain" description="Malic enzyme NAD-binding" evidence="11">
    <location>
        <begin position="252"/>
        <end position="511"/>
    </location>
</feature>
<dbReference type="NCBIfam" id="NF010052">
    <property type="entry name" value="PRK13529.1"/>
    <property type="match status" value="1"/>
</dbReference>
<dbReference type="PANTHER" id="PTHR23406:SF34">
    <property type="entry name" value="NAD-DEPENDENT MALIC ENZYME, MITOCHONDRIAL"/>
    <property type="match status" value="1"/>
</dbReference>